<proteinExistence type="predicted"/>
<keyword evidence="1" id="KW-0436">Ligase</keyword>
<evidence type="ECO:0000313" key="2">
    <source>
        <dbReference type="Proteomes" id="UP001172386"/>
    </source>
</evidence>
<sequence length="269" mass="30335">MPKRKAPTEEASIETATVTKTKKAKIERRKTTTTTLHYSGTLSSGPTPVQQNIKKVFDSYRDDAVSEPDMIGTDGAMRYLSDLNVDLEDATVMAIFDLLDSPSMGEFSREGFTSGWTSASTPSNPCDTIDRQALYIKTLQSRLTSDPAYFRQVYKNAFKYAKPPNQRAIPVDDAFAYWDMFFRAGHSGIEWNTSSTKWMDLWTDFYKERVKRPVNKDLWNQVAELVKKTQEPGGEGLGWWSEDGAWPTAVDDFVAFVKEKRAVGGMDTS</sequence>
<organism evidence="1 2">
    <name type="scientific">Neophaeococcomyces mojaviensis</name>
    <dbReference type="NCBI Taxonomy" id="3383035"/>
    <lineage>
        <taxon>Eukaryota</taxon>
        <taxon>Fungi</taxon>
        <taxon>Dikarya</taxon>
        <taxon>Ascomycota</taxon>
        <taxon>Pezizomycotina</taxon>
        <taxon>Eurotiomycetes</taxon>
        <taxon>Chaetothyriomycetidae</taxon>
        <taxon>Chaetothyriales</taxon>
        <taxon>Chaetothyriales incertae sedis</taxon>
        <taxon>Neophaeococcomyces</taxon>
    </lineage>
</organism>
<dbReference type="EMBL" id="JAPDRQ010000305">
    <property type="protein sequence ID" value="KAJ9650822.1"/>
    <property type="molecule type" value="Genomic_DNA"/>
</dbReference>
<keyword evidence="2" id="KW-1185">Reference proteome</keyword>
<accession>A0ACC2ZT47</accession>
<reference evidence="1" key="1">
    <citation type="submission" date="2022-10" db="EMBL/GenBank/DDBJ databases">
        <title>Culturing micro-colonial fungi from biological soil crusts in the Mojave desert and describing Neophaeococcomyces mojavensis, and introducing the new genera and species Taxawa tesnikishii.</title>
        <authorList>
            <person name="Kurbessoian T."/>
            <person name="Stajich J.E."/>
        </authorList>
    </citation>
    <scope>NUCLEOTIDE SEQUENCE</scope>
    <source>
        <strain evidence="1">JES_112</strain>
    </source>
</reference>
<comment type="caution">
    <text evidence="1">The sequence shown here is derived from an EMBL/GenBank/DDBJ whole genome shotgun (WGS) entry which is preliminary data.</text>
</comment>
<protein>
    <submittedName>
        <fullName evidence="1">Scaffold-type E3 ligase</fullName>
    </submittedName>
</protein>
<name>A0ACC2ZT47_9EURO</name>
<gene>
    <name evidence="1" type="primary">DCN1</name>
    <name evidence="1" type="ORF">H2198_009889</name>
</gene>
<dbReference type="Proteomes" id="UP001172386">
    <property type="component" value="Unassembled WGS sequence"/>
</dbReference>
<evidence type="ECO:0000313" key="1">
    <source>
        <dbReference type="EMBL" id="KAJ9650822.1"/>
    </source>
</evidence>